<dbReference type="RefSeq" id="XP_003848765.1">
    <property type="nucleotide sequence ID" value="XM_003848717.1"/>
</dbReference>
<dbReference type="GeneID" id="13398769"/>
<evidence type="ECO:0000313" key="4">
    <source>
        <dbReference type="Proteomes" id="UP000008062"/>
    </source>
</evidence>
<dbReference type="Proteomes" id="UP000008062">
    <property type="component" value="Chromosome 10"/>
</dbReference>
<dbReference type="GO" id="GO:1990189">
    <property type="term" value="F:protein N-terminal-serine acetyltransferase activity"/>
    <property type="evidence" value="ECO:0007669"/>
    <property type="project" value="TreeGrafter"/>
</dbReference>
<feature type="region of interest" description="Disordered" evidence="1">
    <location>
        <begin position="180"/>
        <end position="229"/>
    </location>
</feature>
<dbReference type="InterPro" id="IPR000182">
    <property type="entry name" value="GNAT_dom"/>
</dbReference>
<dbReference type="eggNOG" id="ENOG502RYBC">
    <property type="taxonomic scope" value="Eukaryota"/>
</dbReference>
<evidence type="ECO:0000259" key="2">
    <source>
        <dbReference type="Pfam" id="PF13302"/>
    </source>
</evidence>
<dbReference type="SUPFAM" id="SSF55729">
    <property type="entry name" value="Acyl-CoA N-acyltransferases (Nat)"/>
    <property type="match status" value="1"/>
</dbReference>
<feature type="domain" description="N-acetyltransferase" evidence="2">
    <location>
        <begin position="238"/>
        <end position="391"/>
    </location>
</feature>
<keyword evidence="4" id="KW-1185">Reference proteome</keyword>
<dbReference type="EMBL" id="CM001205">
    <property type="protein sequence ID" value="EGP83741.1"/>
    <property type="molecule type" value="Genomic_DNA"/>
</dbReference>
<dbReference type="AlphaFoldDB" id="F9XKZ6"/>
<sequence>MVVFWRRYAPPRLHLQASPTGIFGVRGGQWTLWNDLKVFYERHERPSPARSAYRDVESYQKDSWLCEETKTTKIENNSSVSQALPHRRHRLLTSADALLSLLRQCNLLNFDALDVKFLYSRRTDDRLVATLIVVDSVQDKIQAKVEPSEDGKDQAEAFLAFRRYVEVRLYELLQSVPEAGGGGKVQSAATGNGANVPIESPPSYDAAKDGTGGGAKTVPTSPANRPDSSLPLVGTFTTLTGIQESHIPSLWHHLRLQEDLTLMQYLPWPIPTSPSSLSTLLTHLITDRHFVLYAILADPSHVSLRPASPSPWPHPSCVGIIAYLDINTTHRTLEVGAVIFAPVLQRSIAATEAHYLLLRNAFSAELGYRRVAYKCATENVASRRAAERLGYVYEGRFRNHMIMRGVSRDSEWLSVVEEEWEGVRGALEEWLREGNFDEGGRQVRKLEEIRRERLGREG</sequence>
<proteinExistence type="predicted"/>
<dbReference type="InterPro" id="IPR051908">
    <property type="entry name" value="Ribosomal_N-acetyltransferase"/>
</dbReference>
<dbReference type="PANTHER" id="PTHR43441">
    <property type="entry name" value="RIBOSOMAL-PROTEIN-SERINE ACETYLTRANSFERASE"/>
    <property type="match status" value="1"/>
</dbReference>
<gene>
    <name evidence="3" type="ORF">MYCGRDRAFT_110937</name>
</gene>
<protein>
    <recommendedName>
        <fullName evidence="2">N-acetyltransferase domain-containing protein</fullName>
    </recommendedName>
</protein>
<dbReference type="Gene3D" id="3.40.630.30">
    <property type="match status" value="1"/>
</dbReference>
<organism evidence="3 4">
    <name type="scientific">Zymoseptoria tritici (strain CBS 115943 / IPO323)</name>
    <name type="common">Speckled leaf blotch fungus</name>
    <name type="synonym">Septoria tritici</name>
    <dbReference type="NCBI Taxonomy" id="336722"/>
    <lineage>
        <taxon>Eukaryota</taxon>
        <taxon>Fungi</taxon>
        <taxon>Dikarya</taxon>
        <taxon>Ascomycota</taxon>
        <taxon>Pezizomycotina</taxon>
        <taxon>Dothideomycetes</taxon>
        <taxon>Dothideomycetidae</taxon>
        <taxon>Mycosphaerellales</taxon>
        <taxon>Mycosphaerellaceae</taxon>
        <taxon>Zymoseptoria</taxon>
    </lineage>
</organism>
<dbReference type="InParanoid" id="F9XKZ6"/>
<evidence type="ECO:0000313" key="3">
    <source>
        <dbReference type="EMBL" id="EGP83741.1"/>
    </source>
</evidence>
<name>F9XKZ6_ZYMTI</name>
<dbReference type="KEGG" id="ztr:MYCGRDRAFT_110937"/>
<dbReference type="OrthoDB" id="41238at2759"/>
<dbReference type="PANTHER" id="PTHR43441:SF2">
    <property type="entry name" value="FAMILY ACETYLTRANSFERASE, PUTATIVE (AFU_ORTHOLOGUE AFUA_7G00850)-RELATED"/>
    <property type="match status" value="1"/>
</dbReference>
<dbReference type="InterPro" id="IPR016181">
    <property type="entry name" value="Acyl_CoA_acyltransferase"/>
</dbReference>
<evidence type="ECO:0000256" key="1">
    <source>
        <dbReference type="SAM" id="MobiDB-lite"/>
    </source>
</evidence>
<reference evidence="3 4" key="1">
    <citation type="journal article" date="2011" name="PLoS Genet.">
        <title>Finished genome of the fungal wheat pathogen Mycosphaerella graminicola reveals dispensome structure, chromosome plasticity, and stealth pathogenesis.</title>
        <authorList>
            <person name="Goodwin S.B."/>
            <person name="Ben M'barek S."/>
            <person name="Dhillon B."/>
            <person name="Wittenberg A.H.J."/>
            <person name="Crane C.F."/>
            <person name="Hane J.K."/>
            <person name="Foster A.J."/>
            <person name="Van der Lee T.A.J."/>
            <person name="Grimwood J."/>
            <person name="Aerts A."/>
            <person name="Antoniw J."/>
            <person name="Bailey A."/>
            <person name="Bluhm B."/>
            <person name="Bowler J."/>
            <person name="Bristow J."/>
            <person name="van der Burgt A."/>
            <person name="Canto-Canche B."/>
            <person name="Churchill A.C.L."/>
            <person name="Conde-Ferraez L."/>
            <person name="Cools H.J."/>
            <person name="Coutinho P.M."/>
            <person name="Csukai M."/>
            <person name="Dehal P."/>
            <person name="De Wit P."/>
            <person name="Donzelli B."/>
            <person name="van de Geest H.C."/>
            <person name="van Ham R.C.H.J."/>
            <person name="Hammond-Kosack K.E."/>
            <person name="Henrissat B."/>
            <person name="Kilian A."/>
            <person name="Kobayashi A.K."/>
            <person name="Koopmann E."/>
            <person name="Kourmpetis Y."/>
            <person name="Kuzniar A."/>
            <person name="Lindquist E."/>
            <person name="Lombard V."/>
            <person name="Maliepaard C."/>
            <person name="Martins N."/>
            <person name="Mehrabi R."/>
            <person name="Nap J.P.H."/>
            <person name="Ponomarenko A."/>
            <person name="Rudd J.J."/>
            <person name="Salamov A."/>
            <person name="Schmutz J."/>
            <person name="Schouten H.J."/>
            <person name="Shapiro H."/>
            <person name="Stergiopoulos I."/>
            <person name="Torriani S.F.F."/>
            <person name="Tu H."/>
            <person name="de Vries R.P."/>
            <person name="Waalwijk C."/>
            <person name="Ware S.B."/>
            <person name="Wiebenga A."/>
            <person name="Zwiers L.-H."/>
            <person name="Oliver R.P."/>
            <person name="Grigoriev I.V."/>
            <person name="Kema G.H.J."/>
        </authorList>
    </citation>
    <scope>NUCLEOTIDE SEQUENCE [LARGE SCALE GENOMIC DNA]</scope>
    <source>
        <strain evidence="4">CBS 115943 / IPO323</strain>
    </source>
</reference>
<dbReference type="Pfam" id="PF13302">
    <property type="entry name" value="Acetyltransf_3"/>
    <property type="match status" value="1"/>
</dbReference>
<feature type="compositionally biased region" description="Polar residues" evidence="1">
    <location>
        <begin position="218"/>
        <end position="227"/>
    </location>
</feature>
<dbReference type="HOGENOM" id="CLU_597456_0_0_1"/>
<dbReference type="GO" id="GO:0008999">
    <property type="term" value="F:protein-N-terminal-alanine acetyltransferase activity"/>
    <property type="evidence" value="ECO:0007669"/>
    <property type="project" value="TreeGrafter"/>
</dbReference>
<accession>F9XKZ6</accession>